<dbReference type="Pfam" id="PF16848">
    <property type="entry name" value="SoDot-IcmSS"/>
    <property type="match status" value="2"/>
</dbReference>
<feature type="region of interest" description="Disordered" evidence="1">
    <location>
        <begin position="429"/>
        <end position="454"/>
    </location>
</feature>
<evidence type="ECO:0000313" key="2">
    <source>
        <dbReference type="EMBL" id="KTD56412.1"/>
    </source>
</evidence>
<sequence>MTFALKDFGTLKKEFNDKVIVILKREQLDKGLENLPKVEDLPPRRRDEILFLTTVLSQLEAQKELKSHEKSTIFYGAMLLIQKDIKNNLNTEGINIIARQEKLENSLLNSSLNEVMNKSAENAPTNLQLTDFYREINAFMRRIFTESDSRKGLSKSHALQVIPFERLAVLANTAYKLEEAATKASIAEMNKEGKSRPDAMTVTKSAPKALTDALGSWEDLKKSLENLIQDERATKNKATVKALSPQRSVQLQFLQTVTQSLTESRNWGINDAQKVAILTGCMYLVREQIRVEYKMDTLTRDDIPKGLLSSGSVVHDKLTTLLKAKTESVENIEALVAAANEYIRHMAIERVVTKEGVKTNFRAEHIFSTIEGLDLTAFLNLALKMIKTCRLEALQRCVTDVKNELEAAKPKEATPSYFSSAYNWFSKKPSKAEEDDDEELEDSNELEPSTAPKV</sequence>
<dbReference type="EMBL" id="LNYW01000074">
    <property type="protein sequence ID" value="KTD56412.1"/>
    <property type="molecule type" value="Genomic_DNA"/>
</dbReference>
<reference evidence="2 3" key="1">
    <citation type="submission" date="2015-11" db="EMBL/GenBank/DDBJ databases">
        <title>Genomic analysis of 38 Legionella species identifies large and diverse effector repertoires.</title>
        <authorList>
            <person name="Burstein D."/>
            <person name="Amaro F."/>
            <person name="Zusman T."/>
            <person name="Lifshitz Z."/>
            <person name="Cohen O."/>
            <person name="Gilbert J.A."/>
            <person name="Pupko T."/>
            <person name="Shuman H.A."/>
            <person name="Segal G."/>
        </authorList>
    </citation>
    <scope>NUCLEOTIDE SEQUENCE [LARGE SCALE GENOMIC DNA]</scope>
    <source>
        <strain evidence="2 3">ATCC 49655</strain>
    </source>
</reference>
<dbReference type="eggNOG" id="COG3058">
    <property type="taxonomic scope" value="Bacteria"/>
</dbReference>
<dbReference type="InterPro" id="IPR044887">
    <property type="entry name" value="SoDot-IcmSS_sf"/>
</dbReference>
<feature type="compositionally biased region" description="Acidic residues" evidence="1">
    <location>
        <begin position="433"/>
        <end position="445"/>
    </location>
</feature>
<evidence type="ECO:0000313" key="3">
    <source>
        <dbReference type="Proteomes" id="UP000054600"/>
    </source>
</evidence>
<keyword evidence="3" id="KW-1185">Reference proteome</keyword>
<dbReference type="Gene3D" id="1.20.1440.330">
    <property type="match status" value="2"/>
</dbReference>
<protein>
    <submittedName>
        <fullName evidence="2">Substrate of the Dot/Icm secretion system</fullName>
    </submittedName>
</protein>
<dbReference type="Proteomes" id="UP000054600">
    <property type="component" value="Unassembled WGS sequence"/>
</dbReference>
<dbReference type="OrthoDB" id="5649158at2"/>
<organism evidence="2 3">
    <name type="scientific">Legionella shakespearei DSM 23087</name>
    <dbReference type="NCBI Taxonomy" id="1122169"/>
    <lineage>
        <taxon>Bacteria</taxon>
        <taxon>Pseudomonadati</taxon>
        <taxon>Pseudomonadota</taxon>
        <taxon>Gammaproteobacteria</taxon>
        <taxon>Legionellales</taxon>
        <taxon>Legionellaceae</taxon>
        <taxon>Legionella</taxon>
    </lineage>
</organism>
<dbReference type="InterPro" id="IPR031758">
    <property type="entry name" value="SoDot-IcmSS"/>
</dbReference>
<dbReference type="RefSeq" id="WP_018576507.1">
    <property type="nucleotide sequence ID" value="NZ_KB892387.1"/>
</dbReference>
<dbReference type="PATRIC" id="fig|1122169.6.peg.3233"/>
<accession>A0A0W0YHL9</accession>
<evidence type="ECO:0000256" key="1">
    <source>
        <dbReference type="SAM" id="MobiDB-lite"/>
    </source>
</evidence>
<proteinExistence type="predicted"/>
<dbReference type="AlphaFoldDB" id="A0A0W0YHL9"/>
<name>A0A0W0YHL9_9GAMM</name>
<gene>
    <name evidence="2" type="ORF">Lsha_2811</name>
</gene>
<comment type="caution">
    <text evidence="2">The sequence shown here is derived from an EMBL/GenBank/DDBJ whole genome shotgun (WGS) entry which is preliminary data.</text>
</comment>